<evidence type="ECO:0000259" key="2">
    <source>
        <dbReference type="SMART" id="SM00065"/>
    </source>
</evidence>
<dbReference type="InterPro" id="IPR003018">
    <property type="entry name" value="GAF"/>
</dbReference>
<dbReference type="Gene3D" id="3.30.450.40">
    <property type="match status" value="1"/>
</dbReference>
<dbReference type="Pfam" id="PF08448">
    <property type="entry name" value="PAS_4"/>
    <property type="match status" value="1"/>
</dbReference>
<reference evidence="3" key="1">
    <citation type="journal article" date="2014" name="Front. Microbiol.">
        <title>High frequency of phylogenetically diverse reductive dehalogenase-homologous genes in deep subseafloor sedimentary metagenomes.</title>
        <authorList>
            <person name="Kawai M."/>
            <person name="Futagami T."/>
            <person name="Toyoda A."/>
            <person name="Takaki Y."/>
            <person name="Nishi S."/>
            <person name="Hori S."/>
            <person name="Arai W."/>
            <person name="Tsubouchi T."/>
            <person name="Morono Y."/>
            <person name="Uchiyama I."/>
            <person name="Ito T."/>
            <person name="Fujiyama A."/>
            <person name="Inagaki F."/>
            <person name="Takami H."/>
        </authorList>
    </citation>
    <scope>NUCLEOTIDE SEQUENCE</scope>
    <source>
        <strain evidence="3">Expedition CK06-06</strain>
    </source>
</reference>
<comment type="caution">
    <text evidence="3">The sequence shown here is derived from an EMBL/GenBank/DDBJ whole genome shotgun (WGS) entry which is preliminary data.</text>
</comment>
<dbReference type="Gene3D" id="3.30.450.20">
    <property type="entry name" value="PAS domain"/>
    <property type="match status" value="1"/>
</dbReference>
<dbReference type="AlphaFoldDB" id="X1V7S0"/>
<dbReference type="SMART" id="SM00065">
    <property type="entry name" value="GAF"/>
    <property type="match status" value="1"/>
</dbReference>
<feature type="domain" description="GAF" evidence="2">
    <location>
        <begin position="97"/>
        <end position="244"/>
    </location>
</feature>
<evidence type="ECO:0000256" key="1">
    <source>
        <dbReference type="SAM" id="Coils"/>
    </source>
</evidence>
<dbReference type="EMBL" id="BARW01025772">
    <property type="protein sequence ID" value="GAJ12242.1"/>
    <property type="molecule type" value="Genomic_DNA"/>
</dbReference>
<organism evidence="3">
    <name type="scientific">marine sediment metagenome</name>
    <dbReference type="NCBI Taxonomy" id="412755"/>
    <lineage>
        <taxon>unclassified sequences</taxon>
        <taxon>metagenomes</taxon>
        <taxon>ecological metagenomes</taxon>
    </lineage>
</organism>
<dbReference type="SUPFAM" id="SSF55781">
    <property type="entry name" value="GAF domain-like"/>
    <property type="match status" value="1"/>
</dbReference>
<feature type="coiled-coil region" evidence="1">
    <location>
        <begin position="229"/>
        <end position="260"/>
    </location>
</feature>
<keyword evidence="1" id="KW-0175">Coiled coil</keyword>
<feature type="non-terminal residue" evidence="3">
    <location>
        <position position="260"/>
    </location>
</feature>
<dbReference type="Pfam" id="PF13185">
    <property type="entry name" value="GAF_2"/>
    <property type="match status" value="1"/>
</dbReference>
<dbReference type="InterPro" id="IPR029016">
    <property type="entry name" value="GAF-like_dom_sf"/>
</dbReference>
<protein>
    <recommendedName>
        <fullName evidence="2">GAF domain-containing protein</fullName>
    </recommendedName>
</protein>
<dbReference type="SUPFAM" id="SSF55785">
    <property type="entry name" value="PYP-like sensor domain (PAS domain)"/>
    <property type="match status" value="1"/>
</dbReference>
<evidence type="ECO:0000313" key="3">
    <source>
        <dbReference type="EMBL" id="GAJ12242.1"/>
    </source>
</evidence>
<accession>X1V7S0</accession>
<sequence length="260" mass="30013">EHYLGQTVYDVFPKEVADMFIERFNRIIKSGVEETIEERVELLDKYISSSLQPVRDLSSDKVLGVQIIARDITERRQTQKVQEALYKISEAINLTRDLEGLFRSIHEIIAELMYAKNLYIALYDLADETISFPYFVDELEESLPPRKKGKGLTEYVIRTGKPLLAPFEVFKKLEKKGEVELIGDPWVDWLGVPLKIQEKTIGVMTVQNYSEDIRYSEKDKDILSFVSTQVAMAIERKQAEEQLKALNEELEATNEELIST</sequence>
<proteinExistence type="predicted"/>
<dbReference type="InterPro" id="IPR035965">
    <property type="entry name" value="PAS-like_dom_sf"/>
</dbReference>
<feature type="non-terminal residue" evidence="3">
    <location>
        <position position="1"/>
    </location>
</feature>
<name>X1V7S0_9ZZZZ</name>
<dbReference type="InterPro" id="IPR013656">
    <property type="entry name" value="PAS_4"/>
</dbReference>
<gene>
    <name evidence="3" type="ORF">S12H4_42162</name>
</gene>